<sequence>MDRESGRRQRVVEVSRKWTVQLGRRRRRMRTQFRWRRYTGNWEERRTLYGKTRGRFPLRGDAGNPVGIGRTSGSRF</sequence>
<gene>
    <name evidence="2" type="ORF">NP493_38g03064</name>
</gene>
<organism evidence="2 3">
    <name type="scientific">Ridgeia piscesae</name>
    <name type="common">Tubeworm</name>
    <dbReference type="NCBI Taxonomy" id="27915"/>
    <lineage>
        <taxon>Eukaryota</taxon>
        <taxon>Metazoa</taxon>
        <taxon>Spiralia</taxon>
        <taxon>Lophotrochozoa</taxon>
        <taxon>Annelida</taxon>
        <taxon>Polychaeta</taxon>
        <taxon>Sedentaria</taxon>
        <taxon>Canalipalpata</taxon>
        <taxon>Sabellida</taxon>
        <taxon>Siboglinidae</taxon>
        <taxon>Ridgeia</taxon>
    </lineage>
</organism>
<reference evidence="2" key="1">
    <citation type="journal article" date="2023" name="Mol. Biol. Evol.">
        <title>Third-Generation Sequencing Reveals the Adaptive Role of the Epigenome in Three Deep-Sea Polychaetes.</title>
        <authorList>
            <person name="Perez M."/>
            <person name="Aroh O."/>
            <person name="Sun Y."/>
            <person name="Lan Y."/>
            <person name="Juniper S.K."/>
            <person name="Young C.R."/>
            <person name="Angers B."/>
            <person name="Qian P.Y."/>
        </authorList>
    </citation>
    <scope>NUCLEOTIDE SEQUENCE</scope>
    <source>
        <strain evidence="2">R07B-5</strain>
    </source>
</reference>
<accession>A0AAD9PCD1</accession>
<dbReference type="EMBL" id="JAODUO010000038">
    <property type="protein sequence ID" value="KAK2192109.1"/>
    <property type="molecule type" value="Genomic_DNA"/>
</dbReference>
<proteinExistence type="predicted"/>
<name>A0AAD9PCD1_RIDPI</name>
<evidence type="ECO:0000256" key="1">
    <source>
        <dbReference type="SAM" id="MobiDB-lite"/>
    </source>
</evidence>
<keyword evidence="3" id="KW-1185">Reference proteome</keyword>
<dbReference type="AlphaFoldDB" id="A0AAD9PCD1"/>
<evidence type="ECO:0000313" key="3">
    <source>
        <dbReference type="Proteomes" id="UP001209878"/>
    </source>
</evidence>
<comment type="caution">
    <text evidence="2">The sequence shown here is derived from an EMBL/GenBank/DDBJ whole genome shotgun (WGS) entry which is preliminary data.</text>
</comment>
<feature type="region of interest" description="Disordered" evidence="1">
    <location>
        <begin position="53"/>
        <end position="76"/>
    </location>
</feature>
<dbReference type="Proteomes" id="UP001209878">
    <property type="component" value="Unassembled WGS sequence"/>
</dbReference>
<evidence type="ECO:0000313" key="2">
    <source>
        <dbReference type="EMBL" id="KAK2192109.1"/>
    </source>
</evidence>
<protein>
    <submittedName>
        <fullName evidence="2">Uncharacterized protein</fullName>
    </submittedName>
</protein>